<dbReference type="InterPro" id="IPR042001">
    <property type="entry name" value="Sortase_F"/>
</dbReference>
<evidence type="ECO:0000313" key="5">
    <source>
        <dbReference type="Proteomes" id="UP000199004"/>
    </source>
</evidence>
<keyword evidence="5" id="KW-1185">Reference proteome</keyword>
<dbReference type="SUPFAM" id="SSF63817">
    <property type="entry name" value="Sortase"/>
    <property type="match status" value="1"/>
</dbReference>
<organism evidence="4 5">
    <name type="scientific">Nocardioides szechwanensis</name>
    <dbReference type="NCBI Taxonomy" id="1005944"/>
    <lineage>
        <taxon>Bacteria</taxon>
        <taxon>Bacillati</taxon>
        <taxon>Actinomycetota</taxon>
        <taxon>Actinomycetes</taxon>
        <taxon>Propionibacteriales</taxon>
        <taxon>Nocardioidaceae</taxon>
        <taxon>Nocardioides</taxon>
    </lineage>
</organism>
<dbReference type="EMBL" id="FNIC01000002">
    <property type="protein sequence ID" value="SDN35605.1"/>
    <property type="molecule type" value="Genomic_DNA"/>
</dbReference>
<feature type="transmembrane region" description="Helical" evidence="3">
    <location>
        <begin position="12"/>
        <end position="31"/>
    </location>
</feature>
<dbReference type="CDD" id="cd05829">
    <property type="entry name" value="Sortase_F"/>
    <property type="match status" value="1"/>
</dbReference>
<dbReference type="STRING" id="1005944.SAMN05192576_2106"/>
<keyword evidence="3" id="KW-0812">Transmembrane</keyword>
<sequence length="222" mass="22862">MRHPVTPRQRRWAALAAVLLGAAAVLVMLAVQQSAPTEDRAAPAPVAPGSVPPSTASAAPTPPSANTTPAGPPARPEHLSIPSIGVATDLIRLGLNKDRTVEVPENPARAGWFDQGPVPGQLGSSVVLGHVDSVDGPAVFHDLAQLEPGSTVEVSLVGGSVATFRVDRVATYANEDFPAQEVYAGDPARRALNLVTCGGEYDAARGGWQSNVVVFTTLVSTA</sequence>
<proteinExistence type="predicted"/>
<reference evidence="4 5" key="1">
    <citation type="submission" date="2016-10" db="EMBL/GenBank/DDBJ databases">
        <authorList>
            <person name="de Groot N.N."/>
        </authorList>
    </citation>
    <scope>NUCLEOTIDE SEQUENCE [LARGE SCALE GENOMIC DNA]</scope>
    <source>
        <strain evidence="4 5">CGMCC 1.11147</strain>
    </source>
</reference>
<feature type="region of interest" description="Disordered" evidence="2">
    <location>
        <begin position="39"/>
        <end position="79"/>
    </location>
</feature>
<protein>
    <submittedName>
        <fullName evidence="4">Sortase family protein</fullName>
    </submittedName>
</protein>
<dbReference type="Proteomes" id="UP000199004">
    <property type="component" value="Unassembled WGS sequence"/>
</dbReference>
<evidence type="ECO:0000313" key="4">
    <source>
        <dbReference type="EMBL" id="SDN35605.1"/>
    </source>
</evidence>
<dbReference type="InterPro" id="IPR023365">
    <property type="entry name" value="Sortase_dom-sf"/>
</dbReference>
<dbReference type="Gene3D" id="2.40.260.10">
    <property type="entry name" value="Sortase"/>
    <property type="match status" value="1"/>
</dbReference>
<gene>
    <name evidence="4" type="ORF">SAMN05192576_2106</name>
</gene>
<dbReference type="InterPro" id="IPR005754">
    <property type="entry name" value="Sortase"/>
</dbReference>
<keyword evidence="3" id="KW-1133">Transmembrane helix</keyword>
<dbReference type="OrthoDB" id="525039at2"/>
<evidence type="ECO:0000256" key="1">
    <source>
        <dbReference type="ARBA" id="ARBA00022801"/>
    </source>
</evidence>
<evidence type="ECO:0000256" key="3">
    <source>
        <dbReference type="SAM" id="Phobius"/>
    </source>
</evidence>
<dbReference type="GO" id="GO:0016787">
    <property type="term" value="F:hydrolase activity"/>
    <property type="evidence" value="ECO:0007669"/>
    <property type="project" value="UniProtKB-KW"/>
</dbReference>
<accession>A0A1H0AQF9</accession>
<name>A0A1H0AQF9_9ACTN</name>
<keyword evidence="1" id="KW-0378">Hydrolase</keyword>
<dbReference type="RefSeq" id="WP_091024413.1">
    <property type="nucleotide sequence ID" value="NZ_BKAE01000011.1"/>
</dbReference>
<keyword evidence="3" id="KW-0472">Membrane</keyword>
<dbReference type="Pfam" id="PF04203">
    <property type="entry name" value="Sortase"/>
    <property type="match status" value="1"/>
</dbReference>
<dbReference type="AlphaFoldDB" id="A0A1H0AQF9"/>
<evidence type="ECO:0000256" key="2">
    <source>
        <dbReference type="SAM" id="MobiDB-lite"/>
    </source>
</evidence>
<dbReference type="NCBIfam" id="NF033748">
    <property type="entry name" value="class_F_sortase"/>
    <property type="match status" value="1"/>
</dbReference>
<feature type="compositionally biased region" description="Low complexity" evidence="2">
    <location>
        <begin position="42"/>
        <end position="69"/>
    </location>
</feature>